<sequence length="645" mass="66513">MAITSRAPRETVQIRNPDFPGPEYNLQPSIRLVRPSAAPFGSTGQRSSLARAAGPAPGQYEVQASPIRGRSFSAKPTPFMSASKRFGGATSSVPGPGTYSAAGSIRMHQVARPRTTSAAGGGGAAAAAGAGRGRGRGPEAERLRWRRAPTAPSVPSRHSAFGYEEAQDGTLVLQEAPPERRPREHGPGPTAYAAHAEWGGPSSRAGTAYGRDRSTRTDLARPPGAIDTPGPGSYALPGLAASASARPGVTVSGPGGAVFDRGVPADARSAAFRSGTAKGEALRNRATDFVPGPGAHYNPSAMSSLRTKRRLPPAQQHFGSTTTRSPLGSTANTPGPIYNLPGSVQLRGTAARHDGLPSSSGPQRRSAVAAGRSRGGHGAASPKRGFAVSDVRFRDPTAAAAAGVPGVGHYETEDGFKAKMPAYNARVVGTMTTGKRSELGGGSTVKSADGQYVPVPGPGQYRPGDYASLHREIDDARPHAMFSSAVRRPSPGSSRPGRIDESPDEEAAALQADYRSRLGPGSYDVTTRWRAHSSFSRAAHEGRGLVASGPERFAGAGFAGDAAGSAPPSLGPGSYEVAGAVPRGGRASSAARGSSPSRLSRSARFASRPSELPGPGQYQTRPGWSTRSYNVTVAEQELLRAAKGF</sequence>
<feature type="compositionally biased region" description="Low complexity" evidence="1">
    <location>
        <begin position="580"/>
        <end position="610"/>
    </location>
</feature>
<evidence type="ECO:0000313" key="5">
    <source>
        <dbReference type="Proteomes" id="UP000325113"/>
    </source>
</evidence>
<evidence type="ECO:0000313" key="3">
    <source>
        <dbReference type="EMBL" id="KAA0169034.1"/>
    </source>
</evidence>
<dbReference type="EMBL" id="VLTN01000002">
    <property type="protein sequence ID" value="KAA0157192.1"/>
    <property type="molecule type" value="Genomic_DNA"/>
</dbReference>
<dbReference type="PANTHER" id="PTHR21580">
    <property type="entry name" value="SHIPPO-1-RELATED"/>
    <property type="match status" value="1"/>
</dbReference>
<feature type="region of interest" description="Disordered" evidence="1">
    <location>
        <begin position="287"/>
        <end position="383"/>
    </location>
</feature>
<organism evidence="2 4">
    <name type="scientific">Cafeteria roenbergensis</name>
    <name type="common">Marine flagellate</name>
    <dbReference type="NCBI Taxonomy" id="33653"/>
    <lineage>
        <taxon>Eukaryota</taxon>
        <taxon>Sar</taxon>
        <taxon>Stramenopiles</taxon>
        <taxon>Bigyra</taxon>
        <taxon>Opalozoa</taxon>
        <taxon>Bicosoecida</taxon>
        <taxon>Cafeteriaceae</taxon>
        <taxon>Cafeteria</taxon>
    </lineage>
</organism>
<dbReference type="OMA" id="VHNCIPA"/>
<feature type="compositionally biased region" description="Polar residues" evidence="1">
    <location>
        <begin position="317"/>
        <end position="333"/>
    </location>
</feature>
<accession>A0A5A8CVK2</accession>
<gene>
    <name evidence="2" type="ORF">FNF29_00544</name>
    <name evidence="3" type="ORF">FNF31_00194</name>
</gene>
<dbReference type="Pfam" id="PF07004">
    <property type="entry name" value="SHIPPO-rpt"/>
    <property type="match status" value="1"/>
</dbReference>
<comment type="caution">
    <text evidence="2">The sequence shown here is derived from an EMBL/GenBank/DDBJ whole genome shotgun (WGS) entry which is preliminary data.</text>
</comment>
<evidence type="ECO:0000313" key="2">
    <source>
        <dbReference type="EMBL" id="KAA0157192.1"/>
    </source>
</evidence>
<feature type="compositionally biased region" description="Low complexity" evidence="1">
    <location>
        <begin position="487"/>
        <end position="496"/>
    </location>
</feature>
<keyword evidence="4" id="KW-1185">Reference proteome</keyword>
<proteinExistence type="predicted"/>
<dbReference type="Proteomes" id="UP000323011">
    <property type="component" value="Unassembled WGS sequence"/>
</dbReference>
<name>A0A5A8CVK2_CAFRO</name>
<feature type="compositionally biased region" description="Basic and acidic residues" evidence="1">
    <location>
        <begin position="177"/>
        <end position="186"/>
    </location>
</feature>
<feature type="region of interest" description="Disordered" evidence="1">
    <location>
        <begin position="434"/>
        <end position="463"/>
    </location>
</feature>
<evidence type="ECO:0000313" key="4">
    <source>
        <dbReference type="Proteomes" id="UP000323011"/>
    </source>
</evidence>
<evidence type="ECO:0008006" key="6">
    <source>
        <dbReference type="Google" id="ProtNLM"/>
    </source>
</evidence>
<dbReference type="Proteomes" id="UP000325113">
    <property type="component" value="Unassembled WGS sequence"/>
</dbReference>
<protein>
    <recommendedName>
        <fullName evidence="6">Sperm-tail PG-rich repeat-containing protein 2</fullName>
    </recommendedName>
</protein>
<evidence type="ECO:0000256" key="1">
    <source>
        <dbReference type="SAM" id="MobiDB-lite"/>
    </source>
</evidence>
<feature type="region of interest" description="Disordered" evidence="1">
    <location>
        <begin position="1"/>
        <end position="248"/>
    </location>
</feature>
<dbReference type="InterPro" id="IPR051291">
    <property type="entry name" value="CIMAP"/>
</dbReference>
<feature type="region of interest" description="Disordered" evidence="1">
    <location>
        <begin position="482"/>
        <end position="508"/>
    </location>
</feature>
<feature type="compositionally biased region" description="Basic and acidic residues" evidence="1">
    <location>
        <begin position="210"/>
        <end position="219"/>
    </location>
</feature>
<reference evidence="2 5" key="1">
    <citation type="submission" date="2019-07" db="EMBL/GenBank/DDBJ databases">
        <title>Genomes of Cafeteria roenbergensis.</title>
        <authorList>
            <person name="Fischer M.G."/>
            <person name="Hackl T."/>
            <person name="Roman M."/>
        </authorList>
    </citation>
    <scope>NUCLEOTIDE SEQUENCE [LARGE SCALE GENOMIC DNA]</scope>
    <source>
        <strain evidence="2">BVI</strain>
        <strain evidence="3 5">Cflag</strain>
    </source>
</reference>
<dbReference type="EMBL" id="VLTM01000001">
    <property type="protein sequence ID" value="KAA0169034.1"/>
    <property type="molecule type" value="Genomic_DNA"/>
</dbReference>
<feature type="region of interest" description="Disordered" evidence="1">
    <location>
        <begin position="580"/>
        <end position="625"/>
    </location>
</feature>
<dbReference type="AlphaFoldDB" id="A0A5A8CVK2"/>
<dbReference type="InterPro" id="IPR010736">
    <property type="entry name" value="SHIPPO-rpt"/>
</dbReference>